<proteinExistence type="inferred from homology"/>
<dbReference type="Gene3D" id="1.10.287.80">
    <property type="entry name" value="ATP synthase, gamma subunit, helix hairpin domain"/>
    <property type="match status" value="1"/>
</dbReference>
<keyword evidence="8 10" id="KW-0139">CF(1)</keyword>
<accession>A0A2H0LYG8</accession>
<comment type="subcellular location">
    <subcellularLocation>
        <location evidence="10">Cell membrane</location>
        <topology evidence="10">Peripheral membrane protein</topology>
    </subcellularLocation>
    <subcellularLocation>
        <location evidence="2">Membrane</location>
        <topology evidence="2">Peripheral membrane protein</topology>
    </subcellularLocation>
</comment>
<dbReference type="SUPFAM" id="SSF52943">
    <property type="entry name" value="ATP synthase (F1-ATPase), gamma subunit"/>
    <property type="match status" value="1"/>
</dbReference>
<name>A0A2H0LYG8_9BACT</name>
<evidence type="ECO:0000313" key="11">
    <source>
        <dbReference type="EMBL" id="PIQ88535.1"/>
    </source>
</evidence>
<dbReference type="HAMAP" id="MF_00815">
    <property type="entry name" value="ATP_synth_gamma_bact"/>
    <property type="match status" value="1"/>
</dbReference>
<evidence type="ECO:0000256" key="5">
    <source>
        <dbReference type="ARBA" id="ARBA00022781"/>
    </source>
</evidence>
<keyword evidence="7 10" id="KW-0472">Membrane</keyword>
<keyword evidence="6 10" id="KW-0406">Ion transport</keyword>
<keyword evidence="9 10" id="KW-0066">ATP synthesis</keyword>
<dbReference type="Pfam" id="PF00231">
    <property type="entry name" value="ATP-synt"/>
    <property type="match status" value="1"/>
</dbReference>
<protein>
    <recommendedName>
        <fullName evidence="10">ATP synthase gamma chain</fullName>
    </recommendedName>
    <alternativeName>
        <fullName evidence="10">ATP synthase F1 sector gamma subunit</fullName>
    </alternativeName>
    <alternativeName>
        <fullName evidence="10">F-ATPase gamma subunit</fullName>
    </alternativeName>
</protein>
<comment type="similarity">
    <text evidence="3 10">Belongs to the ATPase gamma chain family.</text>
</comment>
<dbReference type="NCBIfam" id="TIGR01146">
    <property type="entry name" value="ATPsyn_F1gamma"/>
    <property type="match status" value="1"/>
</dbReference>
<dbReference type="InterPro" id="IPR035968">
    <property type="entry name" value="ATP_synth_F1_ATPase_gsu"/>
</dbReference>
<gene>
    <name evidence="10 11" type="primary">atpG</name>
    <name evidence="11" type="ORF">COV72_07865</name>
</gene>
<keyword evidence="4 10" id="KW-0813">Transport</keyword>
<dbReference type="PANTHER" id="PTHR11693">
    <property type="entry name" value="ATP SYNTHASE GAMMA CHAIN"/>
    <property type="match status" value="1"/>
</dbReference>
<evidence type="ECO:0000256" key="6">
    <source>
        <dbReference type="ARBA" id="ARBA00023065"/>
    </source>
</evidence>
<keyword evidence="10" id="KW-1003">Cell membrane</keyword>
<evidence type="ECO:0000256" key="2">
    <source>
        <dbReference type="ARBA" id="ARBA00004170"/>
    </source>
</evidence>
<dbReference type="PRINTS" id="PR00126">
    <property type="entry name" value="ATPASEGAMMA"/>
</dbReference>
<dbReference type="EMBL" id="PCWA01000097">
    <property type="protein sequence ID" value="PIQ88535.1"/>
    <property type="molecule type" value="Genomic_DNA"/>
</dbReference>
<sequence length="288" mass="32127">MADIRGIKLRTEGIKKILKVTSAMQIVAATKLKRAEERALKSRFYVKALGEILAKISIQDGFLKEKAFSESASESGLCLLAVCSERGLCGGFNAGIFKKVEEHAAAPGLKILPVGKKGFIHFKRKKLNLISDIKPEKDEPLDSFTGRIASFLLKEFYKGSIRKISIVYNMFRQHSLGTVVAKQVLPIIQDLLSGRAEEEKNKNTYKALYLYEPDIEILSKHILEEYLESFISGAILESRASEEMARMLAMKYATDNGNELLSALTLQYHKLRQANITREIIEVAGAGI</sequence>
<evidence type="ECO:0000256" key="4">
    <source>
        <dbReference type="ARBA" id="ARBA00022448"/>
    </source>
</evidence>
<evidence type="ECO:0000256" key="7">
    <source>
        <dbReference type="ARBA" id="ARBA00023136"/>
    </source>
</evidence>
<evidence type="ECO:0000256" key="9">
    <source>
        <dbReference type="ARBA" id="ARBA00023310"/>
    </source>
</evidence>
<dbReference type="AlphaFoldDB" id="A0A2H0LYG8"/>
<dbReference type="GO" id="GO:0045259">
    <property type="term" value="C:proton-transporting ATP synthase complex"/>
    <property type="evidence" value="ECO:0007669"/>
    <property type="project" value="UniProtKB-KW"/>
</dbReference>
<dbReference type="GO" id="GO:0042777">
    <property type="term" value="P:proton motive force-driven plasma membrane ATP synthesis"/>
    <property type="evidence" value="ECO:0007669"/>
    <property type="project" value="UniProtKB-UniRule"/>
</dbReference>
<comment type="caution">
    <text evidence="11">The sequence shown here is derived from an EMBL/GenBank/DDBJ whole genome shotgun (WGS) entry which is preliminary data.</text>
</comment>
<dbReference type="GO" id="GO:0046933">
    <property type="term" value="F:proton-transporting ATP synthase activity, rotational mechanism"/>
    <property type="evidence" value="ECO:0007669"/>
    <property type="project" value="UniProtKB-UniRule"/>
</dbReference>
<comment type="subunit">
    <text evidence="10">F-type ATPases have 2 components, CF(1) - the catalytic core - and CF(0) - the membrane proton channel. CF(1) has five subunits: alpha(3), beta(3), gamma(1), delta(1), epsilon(1). CF(0) has three main subunits: a, b and c.</text>
</comment>
<dbReference type="GO" id="GO:0005886">
    <property type="term" value="C:plasma membrane"/>
    <property type="evidence" value="ECO:0007669"/>
    <property type="project" value="UniProtKB-SubCell"/>
</dbReference>
<dbReference type="GO" id="GO:0005524">
    <property type="term" value="F:ATP binding"/>
    <property type="evidence" value="ECO:0007669"/>
    <property type="project" value="UniProtKB-UniRule"/>
</dbReference>
<dbReference type="Gene3D" id="3.40.1380.10">
    <property type="match status" value="1"/>
</dbReference>
<evidence type="ECO:0000256" key="1">
    <source>
        <dbReference type="ARBA" id="ARBA00003456"/>
    </source>
</evidence>
<dbReference type="CDD" id="cd12151">
    <property type="entry name" value="F1-ATPase_gamma"/>
    <property type="match status" value="1"/>
</dbReference>
<evidence type="ECO:0000256" key="10">
    <source>
        <dbReference type="HAMAP-Rule" id="MF_00815"/>
    </source>
</evidence>
<organism evidence="11 12">
    <name type="scientific">Candidatus Ghiorseimicrobium undicola</name>
    <dbReference type="NCBI Taxonomy" id="1974746"/>
    <lineage>
        <taxon>Bacteria</taxon>
        <taxon>Pseudomonadati</taxon>
        <taxon>Candidatus Omnitrophota</taxon>
        <taxon>Candidatus Ghiorseimicrobium</taxon>
    </lineage>
</organism>
<dbReference type="PANTHER" id="PTHR11693:SF22">
    <property type="entry name" value="ATP SYNTHASE SUBUNIT GAMMA, MITOCHONDRIAL"/>
    <property type="match status" value="1"/>
</dbReference>
<dbReference type="Proteomes" id="UP000229641">
    <property type="component" value="Unassembled WGS sequence"/>
</dbReference>
<evidence type="ECO:0000256" key="8">
    <source>
        <dbReference type="ARBA" id="ARBA00023196"/>
    </source>
</evidence>
<reference evidence="11 12" key="1">
    <citation type="submission" date="2017-09" db="EMBL/GenBank/DDBJ databases">
        <title>Depth-based differentiation of microbial function through sediment-hosted aquifers and enrichment of novel symbionts in the deep terrestrial subsurface.</title>
        <authorList>
            <person name="Probst A.J."/>
            <person name="Ladd B."/>
            <person name="Jarett J.K."/>
            <person name="Geller-Mcgrath D.E."/>
            <person name="Sieber C.M."/>
            <person name="Emerson J.B."/>
            <person name="Anantharaman K."/>
            <person name="Thomas B.C."/>
            <person name="Malmstrom R."/>
            <person name="Stieglmeier M."/>
            <person name="Klingl A."/>
            <person name="Woyke T."/>
            <person name="Ryan C.M."/>
            <person name="Banfield J.F."/>
        </authorList>
    </citation>
    <scope>NUCLEOTIDE SEQUENCE [LARGE SCALE GENOMIC DNA]</scope>
    <source>
        <strain evidence="11">CG11_big_fil_rev_8_21_14_0_20_42_13</strain>
    </source>
</reference>
<evidence type="ECO:0000256" key="3">
    <source>
        <dbReference type="ARBA" id="ARBA00007681"/>
    </source>
</evidence>
<dbReference type="InterPro" id="IPR000131">
    <property type="entry name" value="ATP_synth_F1_gsu"/>
</dbReference>
<evidence type="ECO:0000313" key="12">
    <source>
        <dbReference type="Proteomes" id="UP000229641"/>
    </source>
</evidence>
<comment type="function">
    <text evidence="1 10">Produces ATP from ADP in the presence of a proton gradient across the membrane. The gamma chain is believed to be important in regulating ATPase activity and the flow of protons through the CF(0) complex.</text>
</comment>
<keyword evidence="5 10" id="KW-0375">Hydrogen ion transport</keyword>